<dbReference type="Pfam" id="PF04991">
    <property type="entry name" value="LicD"/>
    <property type="match status" value="1"/>
</dbReference>
<gene>
    <name evidence="7" type="ORF">BRENAR_LOCUS2285</name>
</gene>
<dbReference type="PANTHER" id="PTHR15407:SF28">
    <property type="entry name" value="RIBITOL-5-PHOSPHATE TRANSFERASE FKTN"/>
    <property type="match status" value="1"/>
</dbReference>
<keyword evidence="3 5" id="KW-1133">Transmembrane helix</keyword>
<comment type="subcellular location">
    <subcellularLocation>
        <location evidence="1">Membrane</location>
        <topology evidence="1">Single-pass membrane protein</topology>
    </subcellularLocation>
</comment>
<name>A0A448YKT8_BRENA</name>
<evidence type="ECO:0000256" key="3">
    <source>
        <dbReference type="ARBA" id="ARBA00022989"/>
    </source>
</evidence>
<dbReference type="PANTHER" id="PTHR15407">
    <property type="entry name" value="FUKUTIN-RELATED"/>
    <property type="match status" value="1"/>
</dbReference>
<evidence type="ECO:0000256" key="4">
    <source>
        <dbReference type="ARBA" id="ARBA00023136"/>
    </source>
</evidence>
<dbReference type="Proteomes" id="UP000290900">
    <property type="component" value="Unassembled WGS sequence"/>
</dbReference>
<keyword evidence="4 5" id="KW-0472">Membrane</keyword>
<dbReference type="InterPro" id="IPR007074">
    <property type="entry name" value="LicD/FKTN/FKRP_NTP_transf"/>
</dbReference>
<evidence type="ECO:0000259" key="6">
    <source>
        <dbReference type="Pfam" id="PF04991"/>
    </source>
</evidence>
<evidence type="ECO:0000313" key="7">
    <source>
        <dbReference type="EMBL" id="VEU21552.1"/>
    </source>
</evidence>
<keyword evidence="8" id="KW-1185">Reference proteome</keyword>
<proteinExistence type="predicted"/>
<evidence type="ECO:0000256" key="5">
    <source>
        <dbReference type="SAM" id="Phobius"/>
    </source>
</evidence>
<reference evidence="7 8" key="1">
    <citation type="submission" date="2018-12" db="EMBL/GenBank/DDBJ databases">
        <authorList>
            <person name="Tiukova I."/>
            <person name="Dainat J."/>
        </authorList>
    </citation>
    <scope>NUCLEOTIDE SEQUENCE [LARGE SCALE GENOMIC DNA]</scope>
</reference>
<feature type="transmembrane region" description="Helical" evidence="5">
    <location>
        <begin position="12"/>
        <end position="32"/>
    </location>
</feature>
<evidence type="ECO:0000256" key="2">
    <source>
        <dbReference type="ARBA" id="ARBA00022692"/>
    </source>
</evidence>
<keyword evidence="2 5" id="KW-0812">Transmembrane</keyword>
<feature type="domain" description="LicD/FKTN/FKRP nucleotidyltransferase" evidence="6">
    <location>
        <begin position="438"/>
        <end position="661"/>
    </location>
</feature>
<dbReference type="GO" id="GO:0009100">
    <property type="term" value="P:glycoprotein metabolic process"/>
    <property type="evidence" value="ECO:0007669"/>
    <property type="project" value="UniProtKB-ARBA"/>
</dbReference>
<dbReference type="STRING" id="13370.A0A448YKT8"/>
<evidence type="ECO:0000313" key="8">
    <source>
        <dbReference type="Proteomes" id="UP000290900"/>
    </source>
</evidence>
<evidence type="ECO:0000256" key="1">
    <source>
        <dbReference type="ARBA" id="ARBA00004167"/>
    </source>
</evidence>
<dbReference type="InterPro" id="IPR009644">
    <property type="entry name" value="FKTN/MNN4/W02B3.4-1"/>
</dbReference>
<protein>
    <submittedName>
        <fullName evidence="7">DEKNAAC102551</fullName>
    </submittedName>
</protein>
<dbReference type="OrthoDB" id="444255at2759"/>
<dbReference type="FunCoup" id="A0A448YKT8">
    <property type="interactions" value="119"/>
</dbReference>
<accession>A0A448YKT8</accession>
<dbReference type="InParanoid" id="A0A448YKT8"/>
<organism evidence="7 8">
    <name type="scientific">Brettanomyces naardenensis</name>
    <name type="common">Yeast</name>
    <dbReference type="NCBI Taxonomy" id="13370"/>
    <lineage>
        <taxon>Eukaryota</taxon>
        <taxon>Fungi</taxon>
        <taxon>Dikarya</taxon>
        <taxon>Ascomycota</taxon>
        <taxon>Saccharomycotina</taxon>
        <taxon>Pichiomycetes</taxon>
        <taxon>Pichiales</taxon>
        <taxon>Pichiaceae</taxon>
        <taxon>Brettanomyces</taxon>
    </lineage>
</organism>
<dbReference type="EMBL" id="CAACVR010000012">
    <property type="protein sequence ID" value="VEU21552.1"/>
    <property type="molecule type" value="Genomic_DNA"/>
</dbReference>
<sequence>MSYRFMPRRRRCLAILASVCIVYLLFFLQYSLKHRLPTLSGFRSIMGVEVDDPDRLLDELEDKLSYVKLSRDYNRYWKYYTDLHDYKLLLNPHHYKELRESEHFYDPRVTFAVYVHYIRKQLERNSESGPVEPVAVPFSWQDWIDLSALNPYLDYKEEDKPTCVDILSHGLEYVPSLKGKTSRDSHKNGMDLHLACTDNSDYKGPTDKKLLPGFNFYGYSFPSWFQEKKLHAKSLILSYLPLPSSLVFLSKDGIYETSLTEDATMLSSGLFDQFVDDALGEEKNKVLIDPIKEYLDLQETRHATRAGPDFNSLLTPETDYQYNIPMDDFYYDFNGIIANLSSRRESLTTKELKHLESLENSRSMEEKELKKGFNEVNLFWPQHFNGHKLREDGGHYDYRFFDGFLSESRVNIHDDPNEKRKLILHRMIHTWLQFTYRTGLVSILAHGSLLSWWWDGLVFEWDDDIDVQMPIMELDRFCAAYNGSLIVEDAQFGFHKYLVGCSDSITHRGKGNGLNNIDARFIDVDSGMYIDITGLAISGTASIPIKFRRMWKVLKGTPDKFQDPGYEFQKNGRSHASLVKRASHRTEALRNSQIRAGRIQRVRIELETKEAFERNRRLHIVNCRNNHFYSYEELSPVRLSAMEGAPVFIPNEYGDVLTSEYSNGLKSRAHSNHFYDSDLRFWVPMQKIRSTISSEANTNVQYKLLEYIANHRLESLVSLLEDEEVMKEFYLTHGNTKAHKKEVDLSDKKGLGVITDEEEQEYYDLLDTYKKYNKPMRKDYHNYMAEIQVLGNNGELQLENELASGNESDGFYSPRR</sequence>
<dbReference type="AlphaFoldDB" id="A0A448YKT8"/>
<dbReference type="GO" id="GO:0016020">
    <property type="term" value="C:membrane"/>
    <property type="evidence" value="ECO:0007669"/>
    <property type="project" value="UniProtKB-SubCell"/>
</dbReference>